<proteinExistence type="predicted"/>
<dbReference type="Proteomes" id="UP000266552">
    <property type="component" value="Chromosome"/>
</dbReference>
<evidence type="ECO:0000313" key="1">
    <source>
        <dbReference type="EMBL" id="AYB42682.1"/>
    </source>
</evidence>
<gene>
    <name evidence="1" type="ORF">D5F53_05010</name>
</gene>
<organism evidence="1 2">
    <name type="scientific">Paenibacillus lautus</name>
    <name type="common">Bacillus lautus</name>
    <dbReference type="NCBI Taxonomy" id="1401"/>
    <lineage>
        <taxon>Bacteria</taxon>
        <taxon>Bacillati</taxon>
        <taxon>Bacillota</taxon>
        <taxon>Bacilli</taxon>
        <taxon>Bacillales</taxon>
        <taxon>Paenibacillaceae</taxon>
        <taxon>Paenibacillus</taxon>
    </lineage>
</organism>
<accession>A0A385TJ92</accession>
<dbReference type="KEGG" id="plw:D5F53_05010"/>
<sequence>MYIIAPNLRFILNGFMQGFQIKDILINLSQNGPEIKSKALTRRWKSVRESVKLNMITYGHGCPLTKRG</sequence>
<reference evidence="1 2" key="1">
    <citation type="submission" date="2018-09" db="EMBL/GenBank/DDBJ databases">
        <title>Genome Sequence of Paenibacillus lautus Strain E7593-69, Azo Dye-Degrading Bacteria, Isolated from Commercial Tattoo Inks.</title>
        <authorList>
            <person name="Nho S.W."/>
            <person name="Kim S.-J."/>
            <person name="Kweon O."/>
            <person name="Cerniglia C.E."/>
        </authorList>
    </citation>
    <scope>NUCLEOTIDE SEQUENCE [LARGE SCALE GENOMIC DNA]</scope>
    <source>
        <strain evidence="1 2">E7593-69</strain>
    </source>
</reference>
<dbReference type="AlphaFoldDB" id="A0A385TJ92"/>
<evidence type="ECO:0000313" key="2">
    <source>
        <dbReference type="Proteomes" id="UP000266552"/>
    </source>
</evidence>
<protein>
    <submittedName>
        <fullName evidence="1">Uncharacterized protein</fullName>
    </submittedName>
</protein>
<keyword evidence="2" id="KW-1185">Reference proteome</keyword>
<dbReference type="EMBL" id="CP032412">
    <property type="protein sequence ID" value="AYB42682.1"/>
    <property type="molecule type" value="Genomic_DNA"/>
</dbReference>
<name>A0A385TJ92_PAELA</name>